<gene>
    <name evidence="2" type="ORF">PCON_12969</name>
</gene>
<dbReference type="EMBL" id="HF935830">
    <property type="protein sequence ID" value="CCX32337.1"/>
    <property type="molecule type" value="Genomic_DNA"/>
</dbReference>
<keyword evidence="3" id="KW-1185">Reference proteome</keyword>
<evidence type="ECO:0000313" key="2">
    <source>
        <dbReference type="EMBL" id="CCX32337.1"/>
    </source>
</evidence>
<feature type="coiled-coil region" evidence="1">
    <location>
        <begin position="67"/>
        <end position="127"/>
    </location>
</feature>
<keyword evidence="1" id="KW-0175">Coiled coil</keyword>
<dbReference type="Gene3D" id="1.10.287.1490">
    <property type="match status" value="1"/>
</dbReference>
<protein>
    <submittedName>
        <fullName evidence="2">Uncharacterized protein</fullName>
    </submittedName>
</protein>
<accession>U4LLA1</accession>
<proteinExistence type="predicted"/>
<organism evidence="2 3">
    <name type="scientific">Pyronema omphalodes (strain CBS 100304)</name>
    <name type="common">Pyronema confluens</name>
    <dbReference type="NCBI Taxonomy" id="1076935"/>
    <lineage>
        <taxon>Eukaryota</taxon>
        <taxon>Fungi</taxon>
        <taxon>Dikarya</taxon>
        <taxon>Ascomycota</taxon>
        <taxon>Pezizomycotina</taxon>
        <taxon>Pezizomycetes</taxon>
        <taxon>Pezizales</taxon>
        <taxon>Pyronemataceae</taxon>
        <taxon>Pyronema</taxon>
    </lineage>
</organism>
<reference evidence="2 3" key="1">
    <citation type="journal article" date="2013" name="PLoS Genet.">
        <title>The genome and development-dependent transcriptomes of Pyronema confluens: a window into fungal evolution.</title>
        <authorList>
            <person name="Traeger S."/>
            <person name="Altegoer F."/>
            <person name="Freitag M."/>
            <person name="Gabaldon T."/>
            <person name="Kempken F."/>
            <person name="Kumar A."/>
            <person name="Marcet-Houben M."/>
            <person name="Poggeler S."/>
            <person name="Stajich J.E."/>
            <person name="Nowrousian M."/>
        </authorList>
    </citation>
    <scope>NUCLEOTIDE SEQUENCE [LARGE SCALE GENOMIC DNA]</scope>
    <source>
        <strain evidence="3">CBS 100304</strain>
        <tissue evidence="2">Vegetative mycelium</tissue>
    </source>
</reference>
<sequence>MSQASGSSPSSAAQGIVKSFEEEVHRLADQTYQKLQDHTTLIEKELTYLRNKNIRLSQSLATVTKEKTDAVQRLRKVEADNMRLREELSEMEEFGCFKTFKALVAFKKKLEGLEKKVEDSYEAIENRIEGAQEYVGRQIGQMKALQANMEEFMGPITTNENGYLLRNTVSP</sequence>
<name>U4LLA1_PYROM</name>
<dbReference type="AlphaFoldDB" id="U4LLA1"/>
<dbReference type="Proteomes" id="UP000018144">
    <property type="component" value="Unassembled WGS sequence"/>
</dbReference>
<evidence type="ECO:0000256" key="1">
    <source>
        <dbReference type="SAM" id="Coils"/>
    </source>
</evidence>
<evidence type="ECO:0000313" key="3">
    <source>
        <dbReference type="Proteomes" id="UP000018144"/>
    </source>
</evidence>